<dbReference type="Proteomes" id="UP001259803">
    <property type="component" value="Unassembled WGS sequence"/>
</dbReference>
<accession>A0ABU2ZKN3</accession>
<name>A0ABU2ZKN3_9SPHN</name>
<reference evidence="3 4" key="1">
    <citation type="submission" date="2023-09" db="EMBL/GenBank/DDBJ databases">
        <authorList>
            <person name="Rey-Velasco X."/>
        </authorList>
    </citation>
    <scope>NUCLEOTIDE SEQUENCE [LARGE SCALE GENOMIC DNA]</scope>
    <source>
        <strain evidence="3 4">F390</strain>
    </source>
</reference>
<keyword evidence="4" id="KW-1185">Reference proteome</keyword>
<feature type="region of interest" description="Disordered" evidence="1">
    <location>
        <begin position="324"/>
        <end position="345"/>
    </location>
</feature>
<sequence>MTIYHKCESQEASRATDVSRLRGKTSALIHYVWRADLKALALASMETAINSYHEDLLRYVRRDEHNEEVAATLVRNVLTDNPELMSAEMAALMEEADAGDGVVEHVIVSVQQGDDLLGNFEEAVEILVEALGVGNCPVIGAVHADTDHMHFHLVIIRVDVDTGEVVELPKYDKIRGQQALAVMDDRFGWKREENSRWEVVEGRLVLDGSADHGPADNPREWPDRYFPPAGLSAQGRRQEKTSGFVSAEHRIRDVVPDIIARNSDRASFLAELAREGIKLVKAHRGAAYVVSMKDERGRKHEEQVKASVIRGWGARALEQRYGPVDAEDGPEIQSKAATPKEGNSEWPKYVHAKSQYRERLNAMCQNVRAALPGGGSARDSLATARAACAFPSFEEWQSGVKPADIGAALFANCGALVLEGSSASHRHAPTPVPDETFRATRVGTKVTYTQRLSGNASRIVDFGDRVVLIGRPTEAEIHKALRLLVMRGAKVVSGTGFSKHEILRAQKVAKDLGIIVIPQQDVSRTSATISETREPTVRVSTTDAKAAVRKLGLKSALERHFNQGFER</sequence>
<dbReference type="Pfam" id="PF03432">
    <property type="entry name" value="Relaxase"/>
    <property type="match status" value="1"/>
</dbReference>
<protein>
    <submittedName>
        <fullName evidence="3">Relaxase/mobilization nuclease domain-containing protein</fullName>
    </submittedName>
</protein>
<evidence type="ECO:0000259" key="2">
    <source>
        <dbReference type="Pfam" id="PF03432"/>
    </source>
</evidence>
<gene>
    <name evidence="3" type="ORF">RM533_12275</name>
</gene>
<dbReference type="EMBL" id="JAVRHS010000013">
    <property type="protein sequence ID" value="MDT0576945.1"/>
    <property type="molecule type" value="Genomic_DNA"/>
</dbReference>
<organism evidence="3 4">
    <name type="scientific">Croceicoccus esteveae</name>
    <dbReference type="NCBI Taxonomy" id="3075597"/>
    <lineage>
        <taxon>Bacteria</taxon>
        <taxon>Pseudomonadati</taxon>
        <taxon>Pseudomonadota</taxon>
        <taxon>Alphaproteobacteria</taxon>
        <taxon>Sphingomonadales</taxon>
        <taxon>Erythrobacteraceae</taxon>
        <taxon>Croceicoccus</taxon>
    </lineage>
</organism>
<dbReference type="RefSeq" id="WP_311341518.1">
    <property type="nucleotide sequence ID" value="NZ_JAVRHS010000013.1"/>
</dbReference>
<dbReference type="InterPro" id="IPR005094">
    <property type="entry name" value="Endonuclease_MobA/VirD2"/>
</dbReference>
<evidence type="ECO:0000313" key="4">
    <source>
        <dbReference type="Proteomes" id="UP001259803"/>
    </source>
</evidence>
<proteinExistence type="predicted"/>
<evidence type="ECO:0000256" key="1">
    <source>
        <dbReference type="SAM" id="MobiDB-lite"/>
    </source>
</evidence>
<evidence type="ECO:0000313" key="3">
    <source>
        <dbReference type="EMBL" id="MDT0576945.1"/>
    </source>
</evidence>
<comment type="caution">
    <text evidence="3">The sequence shown here is derived from an EMBL/GenBank/DDBJ whole genome shotgun (WGS) entry which is preliminary data.</text>
</comment>
<feature type="domain" description="MobA/VirD2-like nuclease" evidence="2">
    <location>
        <begin position="59"/>
        <end position="188"/>
    </location>
</feature>